<evidence type="ECO:0000256" key="1">
    <source>
        <dbReference type="SAM" id="MobiDB-lite"/>
    </source>
</evidence>
<organism evidence="4 5">
    <name type="scientific">Hansschlegelia plantiphila</name>
    <dbReference type="NCBI Taxonomy" id="374655"/>
    <lineage>
        <taxon>Bacteria</taxon>
        <taxon>Pseudomonadati</taxon>
        <taxon>Pseudomonadota</taxon>
        <taxon>Alphaproteobacteria</taxon>
        <taxon>Hyphomicrobiales</taxon>
        <taxon>Methylopilaceae</taxon>
        <taxon>Hansschlegelia</taxon>
    </lineage>
</organism>
<dbReference type="Proteomes" id="UP001143372">
    <property type="component" value="Unassembled WGS sequence"/>
</dbReference>
<evidence type="ECO:0008006" key="6">
    <source>
        <dbReference type="Google" id="ProtNLM"/>
    </source>
</evidence>
<accession>A0A9W6MVN3</accession>
<dbReference type="Gene3D" id="1.10.101.10">
    <property type="entry name" value="PGBD-like superfamily/PGBD"/>
    <property type="match status" value="1"/>
</dbReference>
<name>A0A9W6MVN3_9HYPH</name>
<feature type="domain" description="Peptidase C51" evidence="3">
    <location>
        <begin position="108"/>
        <end position="185"/>
    </location>
</feature>
<dbReference type="Pfam" id="PF05257">
    <property type="entry name" value="CHAP"/>
    <property type="match status" value="1"/>
</dbReference>
<dbReference type="RefSeq" id="WP_271168157.1">
    <property type="nucleotide sequence ID" value="NZ_BSFI01000007.1"/>
</dbReference>
<keyword evidence="5" id="KW-1185">Reference proteome</keyword>
<gene>
    <name evidence="4" type="ORF">GCM10008179_15530</name>
</gene>
<reference evidence="4" key="2">
    <citation type="submission" date="2023-01" db="EMBL/GenBank/DDBJ databases">
        <authorList>
            <person name="Sun Q."/>
            <person name="Evtushenko L."/>
        </authorList>
    </citation>
    <scope>NUCLEOTIDE SEQUENCE</scope>
    <source>
        <strain evidence="4">VKM B-2347</strain>
    </source>
</reference>
<proteinExistence type="predicted"/>
<dbReference type="InterPro" id="IPR036365">
    <property type="entry name" value="PGBD-like_sf"/>
</dbReference>
<sequence length="230" mass="24266">MNVLDIQRRLLALGHNPGPLDGVWGRRTRLAVVAFQKSVGLDADGVVGPLTTAALLDRPGTAKATAVPVAPPWLSEARRFMGLKEIAGPASNPQILEWGRRVAEWYVNDDVPWCGVFVHAMIAAALPEETLIANPCYARGWARFGVALAAPAAGAILVFERGPNAGHVGFYVGEDSGRFRVLGGNQSNSVSEAWVAKARLLAIRWPKTAPRPSTGAVAVSAAGSVSTNEA</sequence>
<dbReference type="NCBIfam" id="TIGR02594">
    <property type="entry name" value="TIGR02594 family protein"/>
    <property type="match status" value="1"/>
</dbReference>
<feature type="compositionally biased region" description="Low complexity" evidence="1">
    <location>
        <begin position="213"/>
        <end position="230"/>
    </location>
</feature>
<comment type="caution">
    <text evidence="4">The sequence shown here is derived from an EMBL/GenBank/DDBJ whole genome shotgun (WGS) entry which is preliminary data.</text>
</comment>
<dbReference type="InterPro" id="IPR036366">
    <property type="entry name" value="PGBDSf"/>
</dbReference>
<dbReference type="AlphaFoldDB" id="A0A9W6MVN3"/>
<evidence type="ECO:0000259" key="2">
    <source>
        <dbReference type="Pfam" id="PF01471"/>
    </source>
</evidence>
<evidence type="ECO:0000313" key="4">
    <source>
        <dbReference type="EMBL" id="GLK67915.1"/>
    </source>
</evidence>
<reference evidence="4" key="1">
    <citation type="journal article" date="2014" name="Int. J. Syst. Evol. Microbiol.">
        <title>Complete genome sequence of Corynebacterium casei LMG S-19264T (=DSM 44701T), isolated from a smear-ripened cheese.</title>
        <authorList>
            <consortium name="US DOE Joint Genome Institute (JGI-PGF)"/>
            <person name="Walter F."/>
            <person name="Albersmeier A."/>
            <person name="Kalinowski J."/>
            <person name="Ruckert C."/>
        </authorList>
    </citation>
    <scope>NUCLEOTIDE SEQUENCE</scope>
    <source>
        <strain evidence="4">VKM B-2347</strain>
    </source>
</reference>
<evidence type="ECO:0000259" key="3">
    <source>
        <dbReference type="Pfam" id="PF05257"/>
    </source>
</evidence>
<dbReference type="EMBL" id="BSFI01000007">
    <property type="protein sequence ID" value="GLK67915.1"/>
    <property type="molecule type" value="Genomic_DNA"/>
</dbReference>
<dbReference type="Pfam" id="PF01471">
    <property type="entry name" value="PG_binding_1"/>
    <property type="match status" value="1"/>
</dbReference>
<feature type="domain" description="Peptidoglycan binding-like" evidence="2">
    <location>
        <begin position="2"/>
        <end position="55"/>
    </location>
</feature>
<protein>
    <recommendedName>
        <fullName evidence="6">TIGR02594 family protein</fullName>
    </recommendedName>
</protein>
<feature type="region of interest" description="Disordered" evidence="1">
    <location>
        <begin position="210"/>
        <end position="230"/>
    </location>
</feature>
<dbReference type="InterPro" id="IPR002477">
    <property type="entry name" value="Peptidoglycan-bd-like"/>
</dbReference>
<evidence type="ECO:0000313" key="5">
    <source>
        <dbReference type="Proteomes" id="UP001143372"/>
    </source>
</evidence>
<dbReference type="SUPFAM" id="SSF47090">
    <property type="entry name" value="PGBD-like"/>
    <property type="match status" value="1"/>
</dbReference>
<dbReference type="InterPro" id="IPR007921">
    <property type="entry name" value="CHAP_dom"/>
</dbReference>
<dbReference type="InterPro" id="IPR013423">
    <property type="entry name" value="CHP02594"/>
</dbReference>